<dbReference type="Gene3D" id="3.40.50.300">
    <property type="entry name" value="P-loop containing nucleotide triphosphate hydrolases"/>
    <property type="match status" value="1"/>
</dbReference>
<evidence type="ECO:0000256" key="4">
    <source>
        <dbReference type="ARBA" id="ARBA00022787"/>
    </source>
</evidence>
<dbReference type="GO" id="GO:0005741">
    <property type="term" value="C:mitochondrial outer membrane"/>
    <property type="evidence" value="ECO:0007669"/>
    <property type="project" value="UniProtKB-SubCell"/>
</dbReference>
<evidence type="ECO:0000259" key="13">
    <source>
        <dbReference type="PROSITE" id="PS51718"/>
    </source>
</evidence>
<name>A0AAF0J6M0_9BASI</name>
<organism evidence="14 15">
    <name type="scientific">Malassezia cuniculi</name>
    <dbReference type="NCBI Taxonomy" id="948313"/>
    <lineage>
        <taxon>Eukaryota</taxon>
        <taxon>Fungi</taxon>
        <taxon>Dikarya</taxon>
        <taxon>Basidiomycota</taxon>
        <taxon>Ustilaginomycotina</taxon>
        <taxon>Malasseziomycetes</taxon>
        <taxon>Malasseziales</taxon>
        <taxon>Malasseziaceae</taxon>
        <taxon>Malassezia</taxon>
    </lineage>
</organism>
<accession>A0AAF0J6M0</accession>
<evidence type="ECO:0000256" key="12">
    <source>
        <dbReference type="SAM" id="MobiDB-lite"/>
    </source>
</evidence>
<dbReference type="EMBL" id="CP119879">
    <property type="protein sequence ID" value="WFD35697.1"/>
    <property type="molecule type" value="Genomic_DNA"/>
</dbReference>
<keyword evidence="6" id="KW-1133">Transmembrane helix</keyword>
<dbReference type="InterPro" id="IPR027417">
    <property type="entry name" value="P-loop_NTPase"/>
</dbReference>
<keyword evidence="15" id="KW-1185">Reference proteome</keyword>
<evidence type="ECO:0000313" key="14">
    <source>
        <dbReference type="EMBL" id="WFD35697.1"/>
    </source>
</evidence>
<evidence type="ECO:0000256" key="5">
    <source>
        <dbReference type="ARBA" id="ARBA00022801"/>
    </source>
</evidence>
<protein>
    <submittedName>
        <fullName evidence="14">Mitofusin</fullName>
    </submittedName>
</protein>
<keyword evidence="5" id="KW-0378">Hydrolase</keyword>
<keyword evidence="3" id="KW-0547">Nucleotide-binding</keyword>
<evidence type="ECO:0000256" key="9">
    <source>
        <dbReference type="ARBA" id="ARBA00023134"/>
    </source>
</evidence>
<feature type="domain" description="Dynamin-type G" evidence="13">
    <location>
        <begin position="121"/>
        <end position="374"/>
    </location>
</feature>
<dbReference type="InterPro" id="IPR027094">
    <property type="entry name" value="Mitofusin_fam"/>
</dbReference>
<keyword evidence="10" id="KW-0472">Membrane</keyword>
<dbReference type="GO" id="GO:0008053">
    <property type="term" value="P:mitochondrial fusion"/>
    <property type="evidence" value="ECO:0007669"/>
    <property type="project" value="TreeGrafter"/>
</dbReference>
<dbReference type="Pfam" id="PF00350">
    <property type="entry name" value="Dynamin_N"/>
    <property type="match status" value="1"/>
</dbReference>
<dbReference type="PANTHER" id="PTHR10465:SF0">
    <property type="entry name" value="SARCALUMENIN"/>
    <property type="match status" value="1"/>
</dbReference>
<evidence type="ECO:0000313" key="15">
    <source>
        <dbReference type="Proteomes" id="UP001219933"/>
    </source>
</evidence>
<dbReference type="InterPro" id="IPR045063">
    <property type="entry name" value="Dynamin_N"/>
</dbReference>
<evidence type="ECO:0000256" key="1">
    <source>
        <dbReference type="ARBA" id="ARBA00004374"/>
    </source>
</evidence>
<dbReference type="PROSITE" id="PS51718">
    <property type="entry name" value="G_DYNAMIN_2"/>
    <property type="match status" value="1"/>
</dbReference>
<dbReference type="GO" id="GO:0005525">
    <property type="term" value="F:GTP binding"/>
    <property type="evidence" value="ECO:0007669"/>
    <property type="project" value="UniProtKB-KW"/>
</dbReference>
<evidence type="ECO:0000256" key="8">
    <source>
        <dbReference type="ARBA" id="ARBA00023128"/>
    </source>
</evidence>
<dbReference type="Proteomes" id="UP001219933">
    <property type="component" value="Chromosome 3"/>
</dbReference>
<keyword evidence="4" id="KW-1000">Mitochondrion outer membrane</keyword>
<evidence type="ECO:0000256" key="11">
    <source>
        <dbReference type="ARBA" id="ARBA00048548"/>
    </source>
</evidence>
<feature type="region of interest" description="Disordered" evidence="12">
    <location>
        <begin position="1"/>
        <end position="23"/>
    </location>
</feature>
<comment type="subcellular location">
    <subcellularLocation>
        <location evidence="1">Mitochondrion outer membrane</location>
        <topology evidence="1">Multi-pass membrane protein</topology>
    </subcellularLocation>
</comment>
<proteinExistence type="predicted"/>
<dbReference type="AlphaFoldDB" id="A0AAF0J6M0"/>
<dbReference type="InterPro" id="IPR030381">
    <property type="entry name" value="G_DYNAMIN_dom"/>
</dbReference>
<comment type="catalytic activity">
    <reaction evidence="11">
        <text>GTP + H2O = GDP + phosphate + H(+)</text>
        <dbReference type="Rhea" id="RHEA:19669"/>
        <dbReference type="ChEBI" id="CHEBI:15377"/>
        <dbReference type="ChEBI" id="CHEBI:15378"/>
        <dbReference type="ChEBI" id="CHEBI:37565"/>
        <dbReference type="ChEBI" id="CHEBI:43474"/>
        <dbReference type="ChEBI" id="CHEBI:58189"/>
    </reaction>
</comment>
<keyword evidence="9" id="KW-0342">GTP-binding</keyword>
<reference evidence="14" key="1">
    <citation type="submission" date="2023-03" db="EMBL/GenBank/DDBJ databases">
        <title>Mating type loci evolution in Malassezia.</title>
        <authorList>
            <person name="Coelho M.A."/>
        </authorList>
    </citation>
    <scope>NUCLEOTIDE SEQUENCE</scope>
    <source>
        <strain evidence="14">CBS 11721</strain>
    </source>
</reference>
<evidence type="ECO:0000256" key="10">
    <source>
        <dbReference type="ARBA" id="ARBA00023136"/>
    </source>
</evidence>
<dbReference type="FunFam" id="3.40.50.300:FF:000638">
    <property type="entry name" value="Transmembrane GTPase Fzo1, putative"/>
    <property type="match status" value="1"/>
</dbReference>
<dbReference type="PANTHER" id="PTHR10465">
    <property type="entry name" value="TRANSMEMBRANE GTPASE FZO1"/>
    <property type="match status" value="1"/>
</dbReference>
<dbReference type="GO" id="GO:0003924">
    <property type="term" value="F:GTPase activity"/>
    <property type="evidence" value="ECO:0007669"/>
    <property type="project" value="InterPro"/>
</dbReference>
<sequence>MLATVAPEKPAERPEVATTPEMTEDAYTASRDRLVDAIGSAEEVLRSLRTYTDGSSDWVARYPEDKAPLSVLRLDLSLGRATASSDGALVQTLDKGAVARLLDERVAHALAHLGHLQTRITDTQSKVLVTGDLNAGKSTLVNALLRRNMVPTDQQPCTMGFCEVLDARENGGKEAIHVLKSDAYSPSDASTYTERPIDELEALFAELEEEDGENTPAIRIYVSDADANSVLHSGALDIALIDAPGLNRDSVKTTAVFAREERIDVVVFVVSAENHFTLSAREFLENAGNDKAYVFVVVNKFAPIRNKDKCRRLVLEQLRELSPRTYADADELVHFVDAESAIAGVSEEASRFRELESALRDFVFHRRASSKLLPAQTYLMRLLGDVALLAQLNATIARDEVEAARATLAEARPALAACEARGVEATHKAEQAEDEAIAGVQDATERALGAALETLSRGEPAHVSVTLPPFPGLFNLYEYAQDVRYALADSLRAAVYDAEDAARDATGTAVAQICALGDHLGEAPRRFVPGAMFPRGRADPLNFAGIGVNGDIIGFRLTDVFDITHHIELIAARISTKDDERKVASMSLGLGALTLVGSRSLGVRSGIDVVVRVSEMLGSRTVRRWAGPVLLLASAGVVAWVVADLPNAVPRNVGRSLRRELVSGHAMEDPGNGNALMRTSTDVFSSMHGARIARETRKVLRIASWDLQERFRVAIASQRADVERAEAQEKCAALALAWFYEAAEKSASLSTRVEQALSA</sequence>
<dbReference type="GO" id="GO:0051646">
    <property type="term" value="P:mitochondrion localization"/>
    <property type="evidence" value="ECO:0007669"/>
    <property type="project" value="TreeGrafter"/>
</dbReference>
<gene>
    <name evidence="14" type="primary">FZO1</name>
    <name evidence="14" type="ORF">MCUN1_002558</name>
</gene>
<keyword evidence="7" id="KW-0175">Coiled coil</keyword>
<evidence type="ECO:0000256" key="3">
    <source>
        <dbReference type="ARBA" id="ARBA00022741"/>
    </source>
</evidence>
<evidence type="ECO:0000256" key="7">
    <source>
        <dbReference type="ARBA" id="ARBA00023054"/>
    </source>
</evidence>
<evidence type="ECO:0000256" key="2">
    <source>
        <dbReference type="ARBA" id="ARBA00022692"/>
    </source>
</evidence>
<keyword evidence="2" id="KW-0812">Transmembrane</keyword>
<evidence type="ECO:0000256" key="6">
    <source>
        <dbReference type="ARBA" id="ARBA00022989"/>
    </source>
</evidence>
<dbReference type="SUPFAM" id="SSF52540">
    <property type="entry name" value="P-loop containing nucleoside triphosphate hydrolases"/>
    <property type="match status" value="1"/>
</dbReference>
<keyword evidence="8" id="KW-0496">Mitochondrion</keyword>